<organism evidence="1 2">
    <name type="scientific">Actinopolymorpha pittospori</name>
    <dbReference type="NCBI Taxonomy" id="648752"/>
    <lineage>
        <taxon>Bacteria</taxon>
        <taxon>Bacillati</taxon>
        <taxon>Actinomycetota</taxon>
        <taxon>Actinomycetes</taxon>
        <taxon>Propionibacteriales</taxon>
        <taxon>Actinopolymorphaceae</taxon>
        <taxon>Actinopolymorpha</taxon>
    </lineage>
</organism>
<gene>
    <name evidence="1" type="ORF">HEB94_001040</name>
</gene>
<evidence type="ECO:0000313" key="1">
    <source>
        <dbReference type="EMBL" id="MBE1604192.1"/>
    </source>
</evidence>
<proteinExistence type="predicted"/>
<comment type="caution">
    <text evidence="1">The sequence shown here is derived from an EMBL/GenBank/DDBJ whole genome shotgun (WGS) entry which is preliminary data.</text>
</comment>
<sequence>MSSDADLADPQSRLKVWKAAWETDISLIQKSGRLLAPWSSRPVYTRPSDAVALRYWYRASAAGDWCNIHALVELLPYANEKEWAQQTLPLARSAAFHAQRVTHGLHDAAIYWLPPGHAAAHADSEPLADDAATDLRLPFGTVLLCFADPLLMPPIEASPPEGIQHQLLRSTAAVPGPDMDPRRLTWDSVMMRTVRTAEDAATRKGSLASVWSLIRYYGAAVEALLLFADRDGVPTDDFAWCLALTDPGSGRILGRELVFGRRSLTAHRTIVDNMIAVVSWADWHRDESDQQTRADGIWEQSADRGSGVHVLDARSIRGRSAHDGGPSGLRLRPHRRRGYWRRQHYGPSNRDIKWVRIPPTVVNAHSGPLGWQVYRLPGVDGNGRPNTSTASR</sequence>
<dbReference type="RefSeq" id="WP_192748798.1">
    <property type="nucleotide sequence ID" value="NZ_BAABJL010000285.1"/>
</dbReference>
<dbReference type="AlphaFoldDB" id="A0A927MQ75"/>
<evidence type="ECO:0000313" key="2">
    <source>
        <dbReference type="Proteomes" id="UP000638648"/>
    </source>
</evidence>
<dbReference type="EMBL" id="JADBEM010000001">
    <property type="protein sequence ID" value="MBE1604192.1"/>
    <property type="molecule type" value="Genomic_DNA"/>
</dbReference>
<reference evidence="1" key="1">
    <citation type="submission" date="2020-10" db="EMBL/GenBank/DDBJ databases">
        <title>Sequencing the genomes of 1000 actinobacteria strains.</title>
        <authorList>
            <person name="Klenk H.-P."/>
        </authorList>
    </citation>
    <scope>NUCLEOTIDE SEQUENCE</scope>
    <source>
        <strain evidence="1">DSM 45354</strain>
    </source>
</reference>
<dbReference type="InterPro" id="IPR058915">
    <property type="entry name" value="AcrVA2-like"/>
</dbReference>
<dbReference type="Pfam" id="PF26125">
    <property type="entry name" value="AcrVA2-like"/>
    <property type="match status" value="1"/>
</dbReference>
<name>A0A927MQ75_9ACTN</name>
<accession>A0A927MQ75</accession>
<dbReference type="Proteomes" id="UP000638648">
    <property type="component" value="Unassembled WGS sequence"/>
</dbReference>
<protein>
    <submittedName>
        <fullName evidence="1">Uncharacterized protein</fullName>
    </submittedName>
</protein>
<keyword evidence="2" id="KW-1185">Reference proteome</keyword>